<reference evidence="1" key="1">
    <citation type="submission" date="2019-08" db="EMBL/GenBank/DDBJ databases">
        <authorList>
            <person name="Kucharzyk K."/>
            <person name="Murdoch R.W."/>
            <person name="Higgins S."/>
            <person name="Loffler F."/>
        </authorList>
    </citation>
    <scope>NUCLEOTIDE SEQUENCE</scope>
</reference>
<dbReference type="EMBL" id="VSSQ01007613">
    <property type="protein sequence ID" value="MPM36452.1"/>
    <property type="molecule type" value="Genomic_DNA"/>
</dbReference>
<protein>
    <submittedName>
        <fullName evidence="1">Uncharacterized protein</fullName>
    </submittedName>
</protein>
<evidence type="ECO:0000313" key="1">
    <source>
        <dbReference type="EMBL" id="MPM36452.1"/>
    </source>
</evidence>
<proteinExistence type="predicted"/>
<accession>A0A644Z6L0</accession>
<name>A0A644Z6L0_9ZZZZ</name>
<gene>
    <name evidence="1" type="ORF">SDC9_83048</name>
</gene>
<organism evidence="1">
    <name type="scientific">bioreactor metagenome</name>
    <dbReference type="NCBI Taxonomy" id="1076179"/>
    <lineage>
        <taxon>unclassified sequences</taxon>
        <taxon>metagenomes</taxon>
        <taxon>ecological metagenomes</taxon>
    </lineage>
</organism>
<dbReference type="AlphaFoldDB" id="A0A644Z6L0"/>
<comment type="caution">
    <text evidence="1">The sequence shown here is derived from an EMBL/GenBank/DDBJ whole genome shotgun (WGS) entry which is preliminary data.</text>
</comment>
<sequence>MVGTLDQFPFPVHPLGFTHLVGACLQFIHKVLDFYQTPHFVCPNRIPESLQSRFDIVKIRNGFEQWSARQIGQHPLKITESKSGPVRQFRIYFVITFAILNKIHHPPIITLCIPVKKLSSGCRNERQHLTVNIFHPGIHQFLADMHRHTQNIALQLRDILKNRMIDPLKHIFFLSGFYLV</sequence>